<dbReference type="SMART" id="SM00327">
    <property type="entry name" value="VWA"/>
    <property type="match status" value="1"/>
</dbReference>
<dbReference type="InterPro" id="IPR049590">
    <property type="entry name" value="PSMD4_RAZUL-like"/>
</dbReference>
<dbReference type="OrthoDB" id="1731724at2759"/>
<name>A0A9P7XJP5_9FUNG</name>
<dbReference type="EMBL" id="JAHRHY010000024">
    <property type="protein sequence ID" value="KAG9061378.1"/>
    <property type="molecule type" value="Genomic_DNA"/>
</dbReference>
<dbReference type="SUPFAM" id="SSF53300">
    <property type="entry name" value="vWA-like"/>
    <property type="match status" value="1"/>
</dbReference>
<keyword evidence="3" id="KW-0647">Proteasome</keyword>
<evidence type="ECO:0000259" key="6">
    <source>
        <dbReference type="PROSITE" id="PS50234"/>
    </source>
</evidence>
<proteinExistence type="inferred from homology"/>
<protein>
    <recommendedName>
        <fullName evidence="4">26S proteasome regulatory subunit RPN10</fullName>
    </recommendedName>
</protein>
<accession>A0A9P7XJP5</accession>
<dbReference type="PROSITE" id="PS50234">
    <property type="entry name" value="VWFA"/>
    <property type="match status" value="1"/>
</dbReference>
<evidence type="ECO:0000256" key="3">
    <source>
        <dbReference type="ARBA" id="ARBA00022942"/>
    </source>
</evidence>
<dbReference type="GO" id="GO:0036435">
    <property type="term" value="F:K48-linked polyubiquitin modification-dependent protein binding"/>
    <property type="evidence" value="ECO:0007669"/>
    <property type="project" value="UniProtKB-ARBA"/>
</dbReference>
<reference evidence="7" key="1">
    <citation type="submission" date="2021-06" db="EMBL/GenBank/DDBJ databases">
        <title>Genome Sequence of Mortierella hyaline Strain SCG-10, a Cold-Adapted, Nitrate-Reducing Fungus Isolated from Soil in Minnesota, USA.</title>
        <authorList>
            <person name="Aldossari N."/>
        </authorList>
    </citation>
    <scope>NUCLEOTIDE SEQUENCE</scope>
    <source>
        <strain evidence="7">SCG-10</strain>
    </source>
</reference>
<dbReference type="InterPro" id="IPR036465">
    <property type="entry name" value="vWFA_dom_sf"/>
</dbReference>
<dbReference type="InterPro" id="IPR027040">
    <property type="entry name" value="PSMD4"/>
</dbReference>
<dbReference type="GO" id="GO:0005829">
    <property type="term" value="C:cytosol"/>
    <property type="evidence" value="ECO:0007669"/>
    <property type="project" value="TreeGrafter"/>
</dbReference>
<dbReference type="InterPro" id="IPR003903">
    <property type="entry name" value="UIM_dom"/>
</dbReference>
<dbReference type="Gene3D" id="3.40.50.410">
    <property type="entry name" value="von Willebrand factor, type A domain"/>
    <property type="match status" value="1"/>
</dbReference>
<dbReference type="PANTHER" id="PTHR10223:SF0">
    <property type="entry name" value="26S PROTEASOME NON-ATPASE REGULATORY SUBUNIT 4"/>
    <property type="match status" value="1"/>
</dbReference>
<keyword evidence="2" id="KW-0677">Repeat</keyword>
<dbReference type="FunFam" id="3.40.50.410:FF:000005">
    <property type="entry name" value="26S proteasome non-ATPase regulatory subunit 4"/>
    <property type="match status" value="1"/>
</dbReference>
<comment type="caution">
    <text evidence="7">The sequence shown here is derived from an EMBL/GenBank/DDBJ whole genome shotgun (WGS) entry which is preliminary data.</text>
</comment>
<evidence type="ECO:0000256" key="1">
    <source>
        <dbReference type="ARBA" id="ARBA00005574"/>
    </source>
</evidence>
<keyword evidence="8" id="KW-1185">Reference proteome</keyword>
<feature type="compositionally biased region" description="Polar residues" evidence="5">
    <location>
        <begin position="289"/>
        <end position="303"/>
    </location>
</feature>
<feature type="compositionally biased region" description="Basic and acidic residues" evidence="5">
    <location>
        <begin position="350"/>
        <end position="368"/>
    </location>
</feature>
<evidence type="ECO:0000256" key="5">
    <source>
        <dbReference type="SAM" id="MobiDB-lite"/>
    </source>
</evidence>
<dbReference type="InterPro" id="IPR002035">
    <property type="entry name" value="VWF_A"/>
</dbReference>
<dbReference type="AlphaFoldDB" id="A0A9P7XJP5"/>
<dbReference type="SMART" id="SM00726">
    <property type="entry name" value="UIM"/>
    <property type="match status" value="3"/>
</dbReference>
<feature type="compositionally biased region" description="Polar residues" evidence="5">
    <location>
        <begin position="320"/>
        <end position="341"/>
    </location>
</feature>
<evidence type="ECO:0000256" key="2">
    <source>
        <dbReference type="ARBA" id="ARBA00022737"/>
    </source>
</evidence>
<dbReference type="PANTHER" id="PTHR10223">
    <property type="entry name" value="26S PROTEASOME NON-ATPASE REGULATORY SUBUNIT 4"/>
    <property type="match status" value="1"/>
</dbReference>
<sequence length="368" mass="38743">MVLEASILVGDYTPTRLEAQADAVNLIFGAKTQSNPENTVSLMTMAGKSPKVLVTFTADIGKILSALHNVAIGGQVSFSTSVQIAQLALKHRQNKNQRQRIIVFVGSPVEEDEKTLVKLAKKLKKNNIAVDVINFGEEAENTTKLEAFVAAVNNSDNSNLVTVPPGPHLLSDILVSSAIVAGEDGTAPAFVSSGGGSYEFGVDPNLDPELALALRISLEEERARQEAASGGPPKAEEGGAKAEGGAAAAAGGVEDDLLAQALASSQTDGDHDMEGLTEEQEMQRAIQMSMSDTNPTSQTTTNPAGDFDEAMQDPDFMNSVLGSLSGVDTNDPRIQNVLQGFSSSANSAEEEAKKKRDAEEAKKDDESK</sequence>
<dbReference type="Pfam" id="PF02809">
    <property type="entry name" value="UIM"/>
    <property type="match status" value="3"/>
</dbReference>
<evidence type="ECO:0000313" key="7">
    <source>
        <dbReference type="EMBL" id="KAG9061378.1"/>
    </source>
</evidence>
<dbReference type="GO" id="GO:0005634">
    <property type="term" value="C:nucleus"/>
    <property type="evidence" value="ECO:0007669"/>
    <property type="project" value="TreeGrafter"/>
</dbReference>
<gene>
    <name evidence="7" type="ORF">KI688_007356</name>
</gene>
<feature type="region of interest" description="Disordered" evidence="5">
    <location>
        <begin position="223"/>
        <end position="249"/>
    </location>
</feature>
<dbReference type="Proteomes" id="UP000707451">
    <property type="component" value="Unassembled WGS sequence"/>
</dbReference>
<evidence type="ECO:0000256" key="4">
    <source>
        <dbReference type="ARBA" id="ARBA00044341"/>
    </source>
</evidence>
<dbReference type="GO" id="GO:0043161">
    <property type="term" value="P:proteasome-mediated ubiquitin-dependent protein catabolic process"/>
    <property type="evidence" value="ECO:0007669"/>
    <property type="project" value="TreeGrafter"/>
</dbReference>
<dbReference type="Gene3D" id="1.10.287.3990">
    <property type="match status" value="1"/>
</dbReference>
<dbReference type="PROSITE" id="PS50330">
    <property type="entry name" value="UIM"/>
    <property type="match status" value="2"/>
</dbReference>
<evidence type="ECO:0000313" key="8">
    <source>
        <dbReference type="Proteomes" id="UP000707451"/>
    </source>
</evidence>
<dbReference type="GO" id="GO:0008540">
    <property type="term" value="C:proteasome regulatory particle, base subcomplex"/>
    <property type="evidence" value="ECO:0007669"/>
    <property type="project" value="TreeGrafter"/>
</dbReference>
<dbReference type="CDD" id="cd22297">
    <property type="entry name" value="PSMD4_RAZUL"/>
    <property type="match status" value="1"/>
</dbReference>
<dbReference type="Pfam" id="PF13519">
    <property type="entry name" value="VWA_2"/>
    <property type="match status" value="1"/>
</dbReference>
<feature type="region of interest" description="Disordered" evidence="5">
    <location>
        <begin position="289"/>
        <end position="368"/>
    </location>
</feature>
<organism evidence="7 8">
    <name type="scientific">Linnemannia hyalina</name>
    <dbReference type="NCBI Taxonomy" id="64524"/>
    <lineage>
        <taxon>Eukaryota</taxon>
        <taxon>Fungi</taxon>
        <taxon>Fungi incertae sedis</taxon>
        <taxon>Mucoromycota</taxon>
        <taxon>Mortierellomycotina</taxon>
        <taxon>Mortierellomycetes</taxon>
        <taxon>Mortierellales</taxon>
        <taxon>Mortierellaceae</taxon>
        <taxon>Linnemannia</taxon>
    </lineage>
</organism>
<feature type="domain" description="VWFA" evidence="6">
    <location>
        <begin position="1"/>
        <end position="179"/>
    </location>
</feature>
<comment type="similarity">
    <text evidence="1">Belongs to the proteasome subunit S5A family.</text>
</comment>